<reference evidence="3 4" key="1">
    <citation type="submission" date="2016-10" db="EMBL/GenBank/DDBJ databases">
        <authorList>
            <person name="de Groot N.N."/>
        </authorList>
    </citation>
    <scope>NUCLEOTIDE SEQUENCE [LARGE SCALE GENOMIC DNA]</scope>
    <source>
        <strain evidence="3 4">DSM 1283</strain>
    </source>
</reference>
<comment type="similarity">
    <text evidence="1">Belongs to the UPF0597 family.</text>
</comment>
<evidence type="ECO:0000256" key="1">
    <source>
        <dbReference type="HAMAP-Rule" id="MF_01845"/>
    </source>
</evidence>
<evidence type="ECO:0000259" key="2">
    <source>
        <dbReference type="Pfam" id="PF03313"/>
    </source>
</evidence>
<dbReference type="STRING" id="1527.SAMN04489757_102102"/>
<feature type="domain" description="Serine dehydratase-like alpha subunit" evidence="2">
    <location>
        <begin position="89"/>
        <end position="417"/>
    </location>
</feature>
<dbReference type="GO" id="GO:0080146">
    <property type="term" value="F:L-cysteine desulfhydrase activity"/>
    <property type="evidence" value="ECO:0007669"/>
    <property type="project" value="TreeGrafter"/>
</dbReference>
<dbReference type="EMBL" id="FOWD01000002">
    <property type="protein sequence ID" value="SFN81437.1"/>
    <property type="molecule type" value="Genomic_DNA"/>
</dbReference>
<dbReference type="Proteomes" id="UP000198806">
    <property type="component" value="Unassembled WGS sequence"/>
</dbReference>
<evidence type="ECO:0000313" key="4">
    <source>
        <dbReference type="Proteomes" id="UP000198806"/>
    </source>
</evidence>
<protein>
    <recommendedName>
        <fullName evidence="1">UPF0597 protein SAMN04489757_102102</fullName>
    </recommendedName>
</protein>
<proteinExistence type="inferred from homology"/>
<dbReference type="OrthoDB" id="41906at2"/>
<sequence>MEHEIYDNYVAILKSELVPALGCTEPIALAFAAAKAKEVLGYMPEKIKMYCSGNIIKNVKGVTVPNSGGLKGIDVAATLGVVGGRADKALEVLQFITIKDIEKAKELIGQGFCECELIDGSENLHIIAEVICKDEMASVEVKDKHTYITKIIKNNQVVFERNEPQVEESNGNKELLNVKDIIEFANTVPIERISELLEQQVELNTRIAKEGIENGYGTEVGRTIMEYYGTDVRTRARAMSAAGSDARMSGCALPVVINSGSGNQGITVSVPVIEYAKEMNASKELLYRALAIANLISIHQKRYIGSLSAYCGATSAGCGAGCGIAYLNGGGYKEISETITNTIANIGGMVCDGAKPSCAAKIASAVDAGILGYFMSANNKVFAAGEGLVEEDVEKTIQNLGRMGREGMRSTDVEILNIMIGK</sequence>
<dbReference type="RefSeq" id="WP_091683956.1">
    <property type="nucleotide sequence ID" value="NZ_BAABFM010000017.1"/>
</dbReference>
<dbReference type="InterPro" id="IPR005130">
    <property type="entry name" value="Ser_deHydtase-like_asu"/>
</dbReference>
<dbReference type="GO" id="GO:0019450">
    <property type="term" value="P:L-cysteine catabolic process to pyruvate"/>
    <property type="evidence" value="ECO:0007669"/>
    <property type="project" value="TreeGrafter"/>
</dbReference>
<dbReference type="Pfam" id="PF03313">
    <property type="entry name" value="SDH_alpha"/>
    <property type="match status" value="1"/>
</dbReference>
<name>A0A1I5C3D3_9FIRM</name>
<dbReference type="PIRSF" id="PIRSF006054">
    <property type="entry name" value="UCP006054"/>
    <property type="match status" value="1"/>
</dbReference>
<dbReference type="PANTHER" id="PTHR30501:SF2">
    <property type="entry name" value="UPF0597 PROTEIN YHAM"/>
    <property type="match status" value="1"/>
</dbReference>
<gene>
    <name evidence="3" type="ORF">SAMN04489757_102102</name>
</gene>
<dbReference type="HAMAP" id="MF_01845">
    <property type="entry name" value="UPF0597"/>
    <property type="match status" value="1"/>
</dbReference>
<organism evidence="3 4">
    <name type="scientific">Anaerocolumna aminovalerica</name>
    <dbReference type="NCBI Taxonomy" id="1527"/>
    <lineage>
        <taxon>Bacteria</taxon>
        <taxon>Bacillati</taxon>
        <taxon>Bacillota</taxon>
        <taxon>Clostridia</taxon>
        <taxon>Lachnospirales</taxon>
        <taxon>Lachnospiraceae</taxon>
        <taxon>Anaerocolumna</taxon>
    </lineage>
</organism>
<dbReference type="InterPro" id="IPR021144">
    <property type="entry name" value="UPF0597"/>
</dbReference>
<dbReference type="PANTHER" id="PTHR30501">
    <property type="entry name" value="UPF0597 PROTEIN YHAM"/>
    <property type="match status" value="1"/>
</dbReference>
<dbReference type="AlphaFoldDB" id="A0A1I5C3D3"/>
<keyword evidence="4" id="KW-1185">Reference proteome</keyword>
<evidence type="ECO:0000313" key="3">
    <source>
        <dbReference type="EMBL" id="SFN81437.1"/>
    </source>
</evidence>
<accession>A0A1I5C3D3</accession>